<evidence type="ECO:0000313" key="2">
    <source>
        <dbReference type="Proteomes" id="UP000054270"/>
    </source>
</evidence>
<reference evidence="2" key="1">
    <citation type="submission" date="2014-04" db="EMBL/GenBank/DDBJ databases">
        <title>Evolutionary Origins and Diversification of the Mycorrhizal Mutualists.</title>
        <authorList>
            <consortium name="DOE Joint Genome Institute"/>
            <consortium name="Mycorrhizal Genomics Consortium"/>
            <person name="Kohler A."/>
            <person name="Kuo A."/>
            <person name="Nagy L.G."/>
            <person name="Floudas D."/>
            <person name="Copeland A."/>
            <person name="Barry K.W."/>
            <person name="Cichocki N."/>
            <person name="Veneault-Fourrey C."/>
            <person name="LaButti K."/>
            <person name="Lindquist E.A."/>
            <person name="Lipzen A."/>
            <person name="Lundell T."/>
            <person name="Morin E."/>
            <person name="Murat C."/>
            <person name="Riley R."/>
            <person name="Ohm R."/>
            <person name="Sun H."/>
            <person name="Tunlid A."/>
            <person name="Henrissat B."/>
            <person name="Grigoriev I.V."/>
            <person name="Hibbett D.S."/>
            <person name="Martin F."/>
        </authorList>
    </citation>
    <scope>NUCLEOTIDE SEQUENCE [LARGE SCALE GENOMIC DNA]</scope>
    <source>
        <strain evidence="2">FD-334 SS-4</strain>
    </source>
</reference>
<accession>A0A0D2P326</accession>
<dbReference type="AlphaFoldDB" id="A0A0D2P326"/>
<evidence type="ECO:0000313" key="1">
    <source>
        <dbReference type="EMBL" id="KJA25324.1"/>
    </source>
</evidence>
<proteinExistence type="predicted"/>
<protein>
    <submittedName>
        <fullName evidence="1">Uncharacterized protein</fullName>
    </submittedName>
</protein>
<organism evidence="1 2">
    <name type="scientific">Hypholoma sublateritium (strain FD-334 SS-4)</name>
    <dbReference type="NCBI Taxonomy" id="945553"/>
    <lineage>
        <taxon>Eukaryota</taxon>
        <taxon>Fungi</taxon>
        <taxon>Dikarya</taxon>
        <taxon>Basidiomycota</taxon>
        <taxon>Agaricomycotina</taxon>
        <taxon>Agaricomycetes</taxon>
        <taxon>Agaricomycetidae</taxon>
        <taxon>Agaricales</taxon>
        <taxon>Agaricineae</taxon>
        <taxon>Strophariaceae</taxon>
        <taxon>Hypholoma</taxon>
    </lineage>
</organism>
<keyword evidence="2" id="KW-1185">Reference proteome</keyword>
<sequence>MGRSGPLYIYFSHTDCATSLFSCLYFFCASPIMVFLPYQKTAFSASSRSSFLCLCDVSGIFRRIPHMSILFLGSHPRQVSDKACVCTYNISVCYFCNFWHYEEH</sequence>
<name>A0A0D2P326_HYPSF</name>
<gene>
    <name evidence="1" type="ORF">HYPSUDRAFT_422739</name>
</gene>
<dbReference type="EMBL" id="KN817532">
    <property type="protein sequence ID" value="KJA25324.1"/>
    <property type="molecule type" value="Genomic_DNA"/>
</dbReference>
<dbReference type="Proteomes" id="UP000054270">
    <property type="component" value="Unassembled WGS sequence"/>
</dbReference>